<dbReference type="InterPro" id="IPR003661">
    <property type="entry name" value="HisK_dim/P_dom"/>
</dbReference>
<dbReference type="SUPFAM" id="SSF55874">
    <property type="entry name" value="ATPase domain of HSP90 chaperone/DNA topoisomerase II/histidine kinase"/>
    <property type="match status" value="1"/>
</dbReference>
<dbReference type="PANTHER" id="PTHR45453">
    <property type="entry name" value="PHOSPHATE REGULON SENSOR PROTEIN PHOR"/>
    <property type="match status" value="1"/>
</dbReference>
<evidence type="ECO:0000259" key="15">
    <source>
        <dbReference type="PROSITE" id="PS50109"/>
    </source>
</evidence>
<evidence type="ECO:0000256" key="7">
    <source>
        <dbReference type="ARBA" id="ARBA00022692"/>
    </source>
</evidence>
<evidence type="ECO:0000256" key="3">
    <source>
        <dbReference type="ARBA" id="ARBA00012438"/>
    </source>
</evidence>
<dbReference type="EC" id="2.7.13.3" evidence="3"/>
<keyword evidence="8" id="KW-0547">Nucleotide-binding</keyword>
<dbReference type="EMBL" id="JAGGLV010000001">
    <property type="protein sequence ID" value="MBP2110063.1"/>
    <property type="molecule type" value="Genomic_DNA"/>
</dbReference>
<evidence type="ECO:0000313" key="17">
    <source>
        <dbReference type="Proteomes" id="UP000773462"/>
    </source>
</evidence>
<dbReference type="SMART" id="SM00388">
    <property type="entry name" value="HisKA"/>
    <property type="match status" value="1"/>
</dbReference>
<keyword evidence="13 14" id="KW-0472">Membrane</keyword>
<evidence type="ECO:0000256" key="1">
    <source>
        <dbReference type="ARBA" id="ARBA00000085"/>
    </source>
</evidence>
<evidence type="ECO:0000256" key="12">
    <source>
        <dbReference type="ARBA" id="ARBA00023012"/>
    </source>
</evidence>
<dbReference type="PROSITE" id="PS50109">
    <property type="entry name" value="HIS_KIN"/>
    <property type="match status" value="1"/>
</dbReference>
<keyword evidence="11 14" id="KW-1133">Transmembrane helix</keyword>
<protein>
    <recommendedName>
        <fullName evidence="3">histidine kinase</fullName>
        <ecNumber evidence="3">2.7.13.3</ecNumber>
    </recommendedName>
</protein>
<evidence type="ECO:0000256" key="13">
    <source>
        <dbReference type="ARBA" id="ARBA00023136"/>
    </source>
</evidence>
<keyword evidence="6" id="KW-0808">Transferase</keyword>
<comment type="catalytic activity">
    <reaction evidence="1">
        <text>ATP + protein L-histidine = ADP + protein N-phospho-L-histidine.</text>
        <dbReference type="EC" id="2.7.13.3"/>
    </reaction>
</comment>
<dbReference type="RefSeq" id="WP_209868525.1">
    <property type="nucleotide sequence ID" value="NZ_JAGGLV010000001.1"/>
</dbReference>
<dbReference type="InterPro" id="IPR003594">
    <property type="entry name" value="HATPase_dom"/>
</dbReference>
<dbReference type="GO" id="GO:0016301">
    <property type="term" value="F:kinase activity"/>
    <property type="evidence" value="ECO:0007669"/>
    <property type="project" value="UniProtKB-KW"/>
</dbReference>
<keyword evidence="4" id="KW-1003">Cell membrane</keyword>
<evidence type="ECO:0000256" key="10">
    <source>
        <dbReference type="ARBA" id="ARBA00022840"/>
    </source>
</evidence>
<keyword evidence="7 14" id="KW-0812">Transmembrane</keyword>
<dbReference type="Pfam" id="PF02518">
    <property type="entry name" value="HATPase_c"/>
    <property type="match status" value="1"/>
</dbReference>
<sequence>MTIKEYLYDNLLSLVLNLTGMGMLFFFLLANGDDPKEILYLVLVWVFLLLVYYSYRYRQLSRNYHCLLEIAAKLDKKYLIAEVIGRPRNTTALPYFLLMKIAQKSMLEELTLIKNNRKEYKEYIEQWVHEIKTPISAIKLSAENNKSEVTRYILSELENLEQYVDQALFYARSEHVEQDYLIRECSLVFCVHECLTKHKQMFIKNKIKVQLEGLDKNVYTDKKWLSFIITQLLINAVQYKKASEAMITITSENVQNGVKLMITDNGIGIAAHELQRVFEKGFTGSNGRRLASSTGIGLYLCRKLSLKLGLILEIESEEGLYTQVSLFFPKGSFNIL</sequence>
<feature type="domain" description="Histidine kinase" evidence="15">
    <location>
        <begin position="126"/>
        <end position="332"/>
    </location>
</feature>
<keyword evidence="17" id="KW-1185">Reference proteome</keyword>
<keyword evidence="10" id="KW-0067">ATP-binding</keyword>
<organism evidence="16 17">
    <name type="scientific">Paenibacillus silagei</name>
    <dbReference type="NCBI Taxonomy" id="1670801"/>
    <lineage>
        <taxon>Bacteria</taxon>
        <taxon>Bacillati</taxon>
        <taxon>Bacillota</taxon>
        <taxon>Bacilli</taxon>
        <taxon>Bacillales</taxon>
        <taxon>Paenibacillaceae</taxon>
        <taxon>Paenibacillus</taxon>
    </lineage>
</organism>
<dbReference type="InterPro" id="IPR050351">
    <property type="entry name" value="BphY/WalK/GraS-like"/>
</dbReference>
<dbReference type="SUPFAM" id="SSF47384">
    <property type="entry name" value="Homodimeric domain of signal transducing histidine kinase"/>
    <property type="match status" value="1"/>
</dbReference>
<dbReference type="InterPro" id="IPR036890">
    <property type="entry name" value="HATPase_C_sf"/>
</dbReference>
<evidence type="ECO:0000256" key="5">
    <source>
        <dbReference type="ARBA" id="ARBA00022553"/>
    </source>
</evidence>
<gene>
    <name evidence="16" type="ORF">J2Z70_000202</name>
</gene>
<dbReference type="InterPro" id="IPR004358">
    <property type="entry name" value="Sig_transdc_His_kin-like_C"/>
</dbReference>
<proteinExistence type="predicted"/>
<feature type="transmembrane region" description="Helical" evidence="14">
    <location>
        <begin position="12"/>
        <end position="32"/>
    </location>
</feature>
<dbReference type="Gene3D" id="3.30.565.10">
    <property type="entry name" value="Histidine kinase-like ATPase, C-terminal domain"/>
    <property type="match status" value="1"/>
</dbReference>
<reference evidence="16 17" key="1">
    <citation type="submission" date="2021-03" db="EMBL/GenBank/DDBJ databases">
        <title>Genomic Encyclopedia of Type Strains, Phase IV (KMG-IV): sequencing the most valuable type-strain genomes for metagenomic binning, comparative biology and taxonomic classification.</title>
        <authorList>
            <person name="Goeker M."/>
        </authorList>
    </citation>
    <scope>NUCLEOTIDE SEQUENCE [LARGE SCALE GENOMIC DNA]</scope>
    <source>
        <strain evidence="16 17">DSM 101953</strain>
    </source>
</reference>
<dbReference type="CDD" id="cd00082">
    <property type="entry name" value="HisKA"/>
    <property type="match status" value="1"/>
</dbReference>
<dbReference type="PRINTS" id="PR00344">
    <property type="entry name" value="BCTRLSENSOR"/>
</dbReference>
<comment type="subcellular location">
    <subcellularLocation>
        <location evidence="2">Cell membrane</location>
        <topology evidence="2">Multi-pass membrane protein</topology>
    </subcellularLocation>
</comment>
<evidence type="ECO:0000256" key="11">
    <source>
        <dbReference type="ARBA" id="ARBA00022989"/>
    </source>
</evidence>
<keyword evidence="9 16" id="KW-0418">Kinase</keyword>
<evidence type="ECO:0000256" key="4">
    <source>
        <dbReference type="ARBA" id="ARBA00022475"/>
    </source>
</evidence>
<evidence type="ECO:0000256" key="9">
    <source>
        <dbReference type="ARBA" id="ARBA00022777"/>
    </source>
</evidence>
<evidence type="ECO:0000313" key="16">
    <source>
        <dbReference type="EMBL" id="MBP2110063.1"/>
    </source>
</evidence>
<dbReference type="Proteomes" id="UP000773462">
    <property type="component" value="Unassembled WGS sequence"/>
</dbReference>
<keyword evidence="12" id="KW-0902">Two-component regulatory system</keyword>
<keyword evidence="5" id="KW-0597">Phosphoprotein</keyword>
<dbReference type="SMART" id="SM00387">
    <property type="entry name" value="HATPase_c"/>
    <property type="match status" value="1"/>
</dbReference>
<comment type="caution">
    <text evidence="16">The sequence shown here is derived from an EMBL/GenBank/DDBJ whole genome shotgun (WGS) entry which is preliminary data.</text>
</comment>
<accession>A0ABS4NJ48</accession>
<evidence type="ECO:0000256" key="8">
    <source>
        <dbReference type="ARBA" id="ARBA00022741"/>
    </source>
</evidence>
<evidence type="ECO:0000256" key="14">
    <source>
        <dbReference type="SAM" id="Phobius"/>
    </source>
</evidence>
<evidence type="ECO:0000256" key="2">
    <source>
        <dbReference type="ARBA" id="ARBA00004651"/>
    </source>
</evidence>
<feature type="transmembrane region" description="Helical" evidence="14">
    <location>
        <begin position="38"/>
        <end position="55"/>
    </location>
</feature>
<dbReference type="PANTHER" id="PTHR45453:SF2">
    <property type="entry name" value="HISTIDINE KINASE"/>
    <property type="match status" value="1"/>
</dbReference>
<dbReference type="InterPro" id="IPR005467">
    <property type="entry name" value="His_kinase_dom"/>
</dbReference>
<dbReference type="InterPro" id="IPR036097">
    <property type="entry name" value="HisK_dim/P_sf"/>
</dbReference>
<name>A0ABS4NJ48_9BACL</name>
<evidence type="ECO:0000256" key="6">
    <source>
        <dbReference type="ARBA" id="ARBA00022679"/>
    </source>
</evidence>